<evidence type="ECO:0000313" key="1">
    <source>
        <dbReference type="EMBL" id="GAA3746694.1"/>
    </source>
</evidence>
<organism evidence="1 2">
    <name type="scientific">Salinactinospora qingdaonensis</name>
    <dbReference type="NCBI Taxonomy" id="702744"/>
    <lineage>
        <taxon>Bacteria</taxon>
        <taxon>Bacillati</taxon>
        <taxon>Actinomycetota</taxon>
        <taxon>Actinomycetes</taxon>
        <taxon>Streptosporangiales</taxon>
        <taxon>Nocardiopsidaceae</taxon>
        <taxon>Salinactinospora</taxon>
    </lineage>
</organism>
<proteinExistence type="predicted"/>
<dbReference type="RefSeq" id="WP_344971732.1">
    <property type="nucleotide sequence ID" value="NZ_BAABDD010000011.1"/>
</dbReference>
<sequence>MRAGDIEQARATLLKRIDAAESITQREVLHSWELSHVERIRFSGGHTVIFKCASDPFTHEHEALSALWQAGVDVPRLRVAVRSGPLLGMVLEDMGEPDRVPEDADGVAAAVHLHAAATPPHLPPADHAWLASLPDRALRSLRLLQEKNRWEGVDDITRMLQQLSVGSVHRCEGVLVPPYGWVHSEFHPESLHIRDERVRLYDFARAFHGPGLLDLASWHGTVDEPDPAATRGLLEAYVAAGGESGALASRGGLEAEHWALGWHRVWAVEWFLSQALVWIDDPAADPAYISVVRRHAGDAVTLLAV</sequence>
<dbReference type="EMBL" id="BAABDD010000011">
    <property type="protein sequence ID" value="GAA3746694.1"/>
    <property type="molecule type" value="Genomic_DNA"/>
</dbReference>
<name>A0ABP7FRY3_9ACTN</name>
<gene>
    <name evidence="1" type="ORF">GCM10022402_27760</name>
</gene>
<comment type="caution">
    <text evidence="1">The sequence shown here is derived from an EMBL/GenBank/DDBJ whole genome shotgun (WGS) entry which is preliminary data.</text>
</comment>
<reference evidence="2" key="1">
    <citation type="journal article" date="2019" name="Int. J. Syst. Evol. Microbiol.">
        <title>The Global Catalogue of Microorganisms (GCM) 10K type strain sequencing project: providing services to taxonomists for standard genome sequencing and annotation.</title>
        <authorList>
            <consortium name="The Broad Institute Genomics Platform"/>
            <consortium name="The Broad Institute Genome Sequencing Center for Infectious Disease"/>
            <person name="Wu L."/>
            <person name="Ma J."/>
        </authorList>
    </citation>
    <scope>NUCLEOTIDE SEQUENCE [LARGE SCALE GENOMIC DNA]</scope>
    <source>
        <strain evidence="2">JCM 17137</strain>
    </source>
</reference>
<dbReference type="SUPFAM" id="SSF56112">
    <property type="entry name" value="Protein kinase-like (PK-like)"/>
    <property type="match status" value="1"/>
</dbReference>
<dbReference type="Proteomes" id="UP001500908">
    <property type="component" value="Unassembled WGS sequence"/>
</dbReference>
<dbReference type="InterPro" id="IPR011009">
    <property type="entry name" value="Kinase-like_dom_sf"/>
</dbReference>
<keyword evidence="2" id="KW-1185">Reference proteome</keyword>
<protein>
    <recommendedName>
        <fullName evidence="3">Aminoglycoside phosphotransferase</fullName>
    </recommendedName>
</protein>
<evidence type="ECO:0008006" key="3">
    <source>
        <dbReference type="Google" id="ProtNLM"/>
    </source>
</evidence>
<evidence type="ECO:0000313" key="2">
    <source>
        <dbReference type="Proteomes" id="UP001500908"/>
    </source>
</evidence>
<accession>A0ABP7FRY3</accession>